<accession>A0A3N0HX83</accession>
<dbReference type="EMBL" id="RJQC01000004">
    <property type="protein sequence ID" value="RNM29287.1"/>
    <property type="molecule type" value="Genomic_DNA"/>
</dbReference>
<keyword evidence="1" id="KW-0812">Transmembrane</keyword>
<name>A0A3N0HX83_9FIRM</name>
<keyword evidence="3" id="KW-1185">Reference proteome</keyword>
<dbReference type="Pfam" id="PF03613">
    <property type="entry name" value="EIID-AGA"/>
    <property type="match status" value="1"/>
</dbReference>
<dbReference type="AlphaFoldDB" id="A0A3N0HX83"/>
<feature type="transmembrane region" description="Helical" evidence="1">
    <location>
        <begin position="229"/>
        <end position="248"/>
    </location>
</feature>
<evidence type="ECO:0000313" key="2">
    <source>
        <dbReference type="EMBL" id="RNM29287.1"/>
    </source>
</evidence>
<proteinExistence type="predicted"/>
<evidence type="ECO:0000313" key="3">
    <source>
        <dbReference type="Proteomes" id="UP000276568"/>
    </source>
</evidence>
<comment type="caution">
    <text evidence="2">The sequence shown here is derived from an EMBL/GenBank/DDBJ whole genome shotgun (WGS) entry which is preliminary data.</text>
</comment>
<reference evidence="2 3" key="1">
    <citation type="submission" date="2018-11" db="EMBL/GenBank/DDBJ databases">
        <title>Clostridium sp. nov., a member of the family Erysipelotrichaceae isolated from pig faeces.</title>
        <authorList>
            <person name="Chang Y.-H."/>
        </authorList>
    </citation>
    <scope>NUCLEOTIDE SEQUENCE [LARGE SCALE GENOMIC DNA]</scope>
    <source>
        <strain evidence="2 3">YH-panp20</strain>
    </source>
</reference>
<sequence length="249" mass="27530">MLDKKTRKKVMWRSTFLQGSWNYERMQNGGWAYAMVPALKKLYAKKEDQVDALHRNLEFFNTHPYVVSPILGVALAQEEQRAQGKDVSQDVKVGMMGPLAGVADPVFWFTARPLLGALGASLAMEGSILGPILFFVGWNFMRIGFMWKTQEVGYEKGEQISENMSGGLLQKATRTASIVGMFVMGALVQRYVQIEIPVIQDTLNGLVPGLLGLGMTFICMKALKKNVSLIVLILAMFIIGVAGYCIGLL</sequence>
<keyword evidence="1" id="KW-0472">Membrane</keyword>
<dbReference type="OrthoDB" id="9795582at2"/>
<evidence type="ECO:0000256" key="1">
    <source>
        <dbReference type="SAM" id="Phobius"/>
    </source>
</evidence>
<feature type="transmembrane region" description="Helical" evidence="1">
    <location>
        <begin position="114"/>
        <end position="138"/>
    </location>
</feature>
<organism evidence="2 3">
    <name type="scientific">Absicoccus porci</name>
    <dbReference type="NCBI Taxonomy" id="2486576"/>
    <lineage>
        <taxon>Bacteria</taxon>
        <taxon>Bacillati</taxon>
        <taxon>Bacillota</taxon>
        <taxon>Erysipelotrichia</taxon>
        <taxon>Erysipelotrichales</taxon>
        <taxon>Erysipelotrichaceae</taxon>
        <taxon>Absicoccus</taxon>
    </lineage>
</organism>
<dbReference type="GO" id="GO:0005886">
    <property type="term" value="C:plasma membrane"/>
    <property type="evidence" value="ECO:0007669"/>
    <property type="project" value="TreeGrafter"/>
</dbReference>
<dbReference type="InterPro" id="IPR050303">
    <property type="entry name" value="GatZ_KbaZ_carbometab"/>
</dbReference>
<dbReference type="PANTHER" id="PTHR32502">
    <property type="entry name" value="N-ACETYLGALACTOSAMINE PERMEASE II COMPONENT-RELATED"/>
    <property type="match status" value="1"/>
</dbReference>
<protein>
    <submittedName>
        <fullName evidence="2">PTS mannose/fructose/sorbose transporter family subunit IID</fullName>
    </submittedName>
</protein>
<dbReference type="PANTHER" id="PTHR32502:SF27">
    <property type="entry name" value="PTS SYSTEM, MANNOSE-SPECIFIC IID COMPONENT"/>
    <property type="match status" value="1"/>
</dbReference>
<gene>
    <name evidence="2" type="ORF">EDX97_09790</name>
</gene>
<dbReference type="RefSeq" id="WP_128520972.1">
    <property type="nucleotide sequence ID" value="NZ_RJQC01000004.1"/>
</dbReference>
<dbReference type="InterPro" id="IPR004704">
    <property type="entry name" value="PTS_IID_man"/>
</dbReference>
<dbReference type="Proteomes" id="UP000276568">
    <property type="component" value="Unassembled WGS sequence"/>
</dbReference>
<keyword evidence="1" id="KW-1133">Transmembrane helix</keyword>
<dbReference type="GO" id="GO:0009401">
    <property type="term" value="P:phosphoenolpyruvate-dependent sugar phosphotransferase system"/>
    <property type="evidence" value="ECO:0007669"/>
    <property type="project" value="InterPro"/>
</dbReference>
<dbReference type="PROSITE" id="PS51108">
    <property type="entry name" value="PTS_EIID"/>
    <property type="match status" value="1"/>
</dbReference>